<dbReference type="AlphaFoldDB" id="A0A645ERZ6"/>
<dbReference type="InterPro" id="IPR035958">
    <property type="entry name" value="SecB-like_sf"/>
</dbReference>
<dbReference type="SUPFAM" id="SSF54611">
    <property type="entry name" value="SecB-like"/>
    <property type="match status" value="1"/>
</dbReference>
<evidence type="ECO:0000313" key="1">
    <source>
        <dbReference type="EMBL" id="MPN03949.1"/>
    </source>
</evidence>
<accession>A0A645ERZ6</accession>
<protein>
    <recommendedName>
        <fullName evidence="2">Protein-export protein SecB</fullName>
    </recommendedName>
</protein>
<evidence type="ECO:0008006" key="2">
    <source>
        <dbReference type="Google" id="ProtNLM"/>
    </source>
</evidence>
<reference evidence="1" key="1">
    <citation type="submission" date="2019-08" db="EMBL/GenBank/DDBJ databases">
        <authorList>
            <person name="Kucharzyk K."/>
            <person name="Murdoch R.W."/>
            <person name="Higgins S."/>
            <person name="Loffler F."/>
        </authorList>
    </citation>
    <scope>NUCLEOTIDE SEQUENCE</scope>
</reference>
<dbReference type="Gene3D" id="3.10.420.10">
    <property type="entry name" value="SecB-like"/>
    <property type="match status" value="1"/>
</dbReference>
<comment type="caution">
    <text evidence="1">The sequence shown here is derived from an EMBL/GenBank/DDBJ whole genome shotgun (WGS) entry which is preliminary data.</text>
</comment>
<dbReference type="EMBL" id="VSSQ01049867">
    <property type="protein sequence ID" value="MPN03949.1"/>
    <property type="molecule type" value="Genomic_DNA"/>
</dbReference>
<name>A0A645ERZ6_9ZZZZ</name>
<organism evidence="1">
    <name type="scientific">bioreactor metagenome</name>
    <dbReference type="NCBI Taxonomy" id="1076179"/>
    <lineage>
        <taxon>unclassified sequences</taxon>
        <taxon>metagenomes</taxon>
        <taxon>ecological metagenomes</taxon>
    </lineage>
</organism>
<gene>
    <name evidence="1" type="ORF">SDC9_151184</name>
</gene>
<proteinExistence type="predicted"/>
<sequence length="133" mass="14893">MGALVQKGYTIRSLNFENHINGKATLEITATVSSKVEFNDKTSECVCFFTVMITNKGDELLLKILMKMDAVFSYDQTEDKKELHTKISRELYPQVRTVISAFSGSIGLPPIMVPPLEFNAESVDLENKDKAVE</sequence>